<dbReference type="Pfam" id="PF07715">
    <property type="entry name" value="Plug"/>
    <property type="match status" value="1"/>
</dbReference>
<dbReference type="AlphaFoldDB" id="A0A5B2VJV7"/>
<proteinExistence type="inferred from homology"/>
<dbReference type="GO" id="GO:0044718">
    <property type="term" value="P:siderophore transmembrane transport"/>
    <property type="evidence" value="ECO:0007669"/>
    <property type="project" value="TreeGrafter"/>
</dbReference>
<evidence type="ECO:0000256" key="10">
    <source>
        <dbReference type="RuleBase" id="RU003357"/>
    </source>
</evidence>
<dbReference type="GO" id="GO:0015344">
    <property type="term" value="F:siderophore uptake transmembrane transporter activity"/>
    <property type="evidence" value="ECO:0007669"/>
    <property type="project" value="TreeGrafter"/>
</dbReference>
<evidence type="ECO:0000256" key="7">
    <source>
        <dbReference type="ARBA" id="ARBA00023136"/>
    </source>
</evidence>
<dbReference type="GO" id="GO:0009279">
    <property type="term" value="C:cell outer membrane"/>
    <property type="evidence" value="ECO:0007669"/>
    <property type="project" value="UniProtKB-SubCell"/>
</dbReference>
<evidence type="ECO:0000259" key="14">
    <source>
        <dbReference type="Pfam" id="PF07715"/>
    </source>
</evidence>
<keyword evidence="2" id="KW-0813">Transport</keyword>
<sequence length="855" mass="94433">MKIISTSLLYCLPALGLQAQNLNNTSDTTRADTTVRILSEITVSASRIKESILQSPVSIQKVGGQYFKAAPAASFFDALENVQGVQMITPSMGFKVLNARGFANTTNVRFAQLVDGMDVQSPHIGGPIANALGPTDLDVDNVEILPGVASALYGMNTINGLANISTKNPFTSPGLSIQQKTAVTHLGDPNSSAKMFSETSVRWAQVITPRLAFKVNAAFMKGYDWIANDHTELNGNANASTGLKGADNPAQDPVNGYGNESSDRKTIALGGKNYIVSRTGYDEKDVVDYGLQNIKADAGIYYKVSPQATLGYFYHVAVLNNVYQRANRFRLEDYRVQQHGLQYQSNAIQLKVYLNTENSGNSYNLRSMAENIDRGYKPDNAWYADYTTAFNHATQTGAAVADAHRQARVFADQGRYQPGTPAFKQELDKLAQINNWDTGAALKVKASFIQAEGQINLTEQWFPALKKDAGLEILAGADHRTYIIVPDGNYFINPAAGKTYTNITYGKTGGFVSVTKSLWQHKLRAGAILRADKNDYFDLNWSPRFTLVFSPVRTQNFRASFQSGYRYPSIFEAYSNVNSGGVKRVGGLPAMSNGIFENAWLQSSITSFQQAVLGDINTNGLSQHDAIVKNQSLLKKNPYTYLKPEHVNSIEGGYKGVFIDGRLFIDADLYFNNYRNFIAQANMNVPLVQNKDSIPFALYNKGQQAQYRMWTNSQTKVYNYGASLGVTYSIHGYRLHANSSYAKLRMSSNEDGLEDGFNTPEWIVNAMVSKEEIVKHTGAGISWKWQSAYYWQSFLVNGQTPAYGTLDAQVNYSFDKLNCKVKIGASNLLNHYYNSFLGGPAIGGMYYVTITYGMK</sequence>
<evidence type="ECO:0000256" key="1">
    <source>
        <dbReference type="ARBA" id="ARBA00004571"/>
    </source>
</evidence>
<comment type="similarity">
    <text evidence="10">Belongs to the TonB-dependent receptor family.</text>
</comment>
<feature type="domain" description="TonB-dependent receptor-like beta-barrel" evidence="13">
    <location>
        <begin position="346"/>
        <end position="828"/>
    </location>
</feature>
<dbReference type="Gene3D" id="2.170.130.10">
    <property type="entry name" value="TonB-dependent receptor, plug domain"/>
    <property type="match status" value="1"/>
</dbReference>
<keyword evidence="4" id="KW-0812">Transmembrane</keyword>
<evidence type="ECO:0000256" key="4">
    <source>
        <dbReference type="ARBA" id="ARBA00022692"/>
    </source>
</evidence>
<dbReference type="PANTHER" id="PTHR30069:SF29">
    <property type="entry name" value="HEMOGLOBIN AND HEMOGLOBIN-HAPTOGLOBIN-BINDING PROTEIN 1-RELATED"/>
    <property type="match status" value="1"/>
</dbReference>
<feature type="domain" description="TonB-dependent receptor plug" evidence="14">
    <location>
        <begin position="53"/>
        <end position="160"/>
    </location>
</feature>
<dbReference type="Proteomes" id="UP000324611">
    <property type="component" value="Unassembled WGS sequence"/>
</dbReference>
<dbReference type="SUPFAM" id="SSF56935">
    <property type="entry name" value="Porins"/>
    <property type="match status" value="1"/>
</dbReference>
<dbReference type="InterPro" id="IPR012910">
    <property type="entry name" value="Plug_dom"/>
</dbReference>
<evidence type="ECO:0000256" key="6">
    <source>
        <dbReference type="ARBA" id="ARBA00023077"/>
    </source>
</evidence>
<evidence type="ECO:0000256" key="5">
    <source>
        <dbReference type="ARBA" id="ARBA00022729"/>
    </source>
</evidence>
<keyword evidence="16" id="KW-1185">Reference proteome</keyword>
<evidence type="ECO:0000313" key="16">
    <source>
        <dbReference type="Proteomes" id="UP000324611"/>
    </source>
</evidence>
<evidence type="ECO:0000256" key="9">
    <source>
        <dbReference type="ARBA" id="ARBA00023237"/>
    </source>
</evidence>
<keyword evidence="8 15" id="KW-0675">Receptor</keyword>
<comment type="subcellular location">
    <subcellularLocation>
        <location evidence="1">Cell outer membrane</location>
        <topology evidence="1">Multi-pass membrane protein</topology>
    </subcellularLocation>
</comment>
<keyword evidence="5 12" id="KW-0732">Signal</keyword>
<accession>A0A5B2VJV7</accession>
<dbReference type="EMBL" id="VUOC01000004">
    <property type="protein sequence ID" value="KAA2238497.1"/>
    <property type="molecule type" value="Genomic_DNA"/>
</dbReference>
<organism evidence="15 16">
    <name type="scientific">Chitinophaga agrisoli</name>
    <dbReference type="NCBI Taxonomy" id="2607653"/>
    <lineage>
        <taxon>Bacteria</taxon>
        <taxon>Pseudomonadati</taxon>
        <taxon>Bacteroidota</taxon>
        <taxon>Chitinophagia</taxon>
        <taxon>Chitinophagales</taxon>
        <taxon>Chitinophagaceae</taxon>
        <taxon>Chitinophaga</taxon>
    </lineage>
</organism>
<evidence type="ECO:0000256" key="2">
    <source>
        <dbReference type="ARBA" id="ARBA00022448"/>
    </source>
</evidence>
<evidence type="ECO:0000256" key="8">
    <source>
        <dbReference type="ARBA" id="ARBA00023170"/>
    </source>
</evidence>
<protein>
    <submittedName>
        <fullName evidence="15">TonB-dependent receptor plug domain-containing protein</fullName>
    </submittedName>
</protein>
<name>A0A5B2VJV7_9BACT</name>
<comment type="caution">
    <text evidence="15">The sequence shown here is derived from an EMBL/GenBank/DDBJ whole genome shotgun (WGS) entry which is preliminary data.</text>
</comment>
<dbReference type="RefSeq" id="WP_149839677.1">
    <property type="nucleotide sequence ID" value="NZ_VUOC01000004.1"/>
</dbReference>
<dbReference type="InterPro" id="IPR036942">
    <property type="entry name" value="Beta-barrel_TonB_sf"/>
</dbReference>
<dbReference type="InterPro" id="IPR000531">
    <property type="entry name" value="Beta-barrel_TonB"/>
</dbReference>
<gene>
    <name evidence="15" type="ORF">F0L74_19940</name>
</gene>
<keyword evidence="3" id="KW-1134">Transmembrane beta strand</keyword>
<feature type="region of interest" description="Disordered" evidence="11">
    <location>
        <begin position="238"/>
        <end position="261"/>
    </location>
</feature>
<evidence type="ECO:0000256" key="3">
    <source>
        <dbReference type="ARBA" id="ARBA00022452"/>
    </source>
</evidence>
<evidence type="ECO:0000259" key="13">
    <source>
        <dbReference type="Pfam" id="PF00593"/>
    </source>
</evidence>
<keyword evidence="7 10" id="KW-0472">Membrane</keyword>
<evidence type="ECO:0000313" key="15">
    <source>
        <dbReference type="EMBL" id="KAA2238497.1"/>
    </source>
</evidence>
<evidence type="ECO:0000256" key="11">
    <source>
        <dbReference type="SAM" id="MobiDB-lite"/>
    </source>
</evidence>
<dbReference type="InterPro" id="IPR039426">
    <property type="entry name" value="TonB-dep_rcpt-like"/>
</dbReference>
<reference evidence="15 16" key="1">
    <citation type="submission" date="2019-09" db="EMBL/GenBank/DDBJ databases">
        <title>Chitinophaga ginsengihumi sp. nov., isolated from soil of ginseng rhizosphere.</title>
        <authorList>
            <person name="Lee J."/>
        </authorList>
    </citation>
    <scope>NUCLEOTIDE SEQUENCE [LARGE SCALE GENOMIC DNA]</scope>
    <source>
        <strain evidence="15 16">BN140078</strain>
    </source>
</reference>
<keyword evidence="9" id="KW-0998">Cell outer membrane</keyword>
<evidence type="ECO:0000256" key="12">
    <source>
        <dbReference type="SAM" id="SignalP"/>
    </source>
</evidence>
<dbReference type="Gene3D" id="2.40.170.20">
    <property type="entry name" value="TonB-dependent receptor, beta-barrel domain"/>
    <property type="match status" value="1"/>
</dbReference>
<dbReference type="InterPro" id="IPR037066">
    <property type="entry name" value="Plug_dom_sf"/>
</dbReference>
<dbReference type="Pfam" id="PF00593">
    <property type="entry name" value="TonB_dep_Rec_b-barrel"/>
    <property type="match status" value="1"/>
</dbReference>
<keyword evidence="6 10" id="KW-0798">TonB box</keyword>
<feature type="chain" id="PRO_5022831761" evidence="12">
    <location>
        <begin position="20"/>
        <end position="855"/>
    </location>
</feature>
<feature type="signal peptide" evidence="12">
    <location>
        <begin position="1"/>
        <end position="19"/>
    </location>
</feature>
<dbReference type="PANTHER" id="PTHR30069">
    <property type="entry name" value="TONB-DEPENDENT OUTER MEMBRANE RECEPTOR"/>
    <property type="match status" value="1"/>
</dbReference>
<reference evidence="15 16" key="2">
    <citation type="submission" date="2019-09" db="EMBL/GenBank/DDBJ databases">
        <authorList>
            <person name="Jin C."/>
        </authorList>
    </citation>
    <scope>NUCLEOTIDE SEQUENCE [LARGE SCALE GENOMIC DNA]</scope>
    <source>
        <strain evidence="15 16">BN140078</strain>
    </source>
</reference>